<name>E1ZBW8_CHLVA</name>
<sequence length="545" mass="56421">MRLLAVVTDSGRRVQIDLDDASLLERIRSGQRLALRGQWRSRPEAEGGAAAAGKGGQRVGRPDGCRGASRCFRAAAVDNPGEVRGRWRTGRDDTAESSGGADDGSERWSESPGRGGDETTDGSGAAEAGLQPVLMAGTTVTTTPAESGGSAATIPPLKIATGLPTSTNALIATALPTIIIPIAAATPAGAACPGTQPAPLTRAQLRQMVFQELQADPSVPTLGGTFNLCSHGRTRLTAANSNVTEVVRLPCSGLSYGIPWDFSSCSFDNFNGWADAADAALTARGVDVYRYTYRVYLLPPGPCNWPGQGVVGCTGDFECRSWIGGSVWGSPQALAHELGHNMFMGHSGAATGDSYVDEYGDWSCLMGFCCSARCLNTPHAWQMGWISVQQLSGAQLAAGQPLGLRLASQAVNASSGARIRPTWVAGATPVFLGYRTRQRGDAQLGPGLADRVHLYTSPIAGTLDAAPTVWLGALAVGQTLRYPAGKLVVQRAANAADGAAVVSVCRVAGNETAASCRRGFDFDCNGLVGADDPGCAALALASSGR</sequence>
<protein>
    <recommendedName>
        <fullName evidence="2">Peptidase M11 gametolysin domain-containing protein</fullName>
    </recommendedName>
</protein>
<dbReference type="KEGG" id="cvr:CHLNCDRAFT_144102"/>
<proteinExistence type="predicted"/>
<dbReference type="GeneID" id="17355926"/>
<organism evidence="4">
    <name type="scientific">Chlorella variabilis</name>
    <name type="common">Green alga</name>
    <dbReference type="NCBI Taxonomy" id="554065"/>
    <lineage>
        <taxon>Eukaryota</taxon>
        <taxon>Viridiplantae</taxon>
        <taxon>Chlorophyta</taxon>
        <taxon>core chlorophytes</taxon>
        <taxon>Trebouxiophyceae</taxon>
        <taxon>Chlorellales</taxon>
        <taxon>Chlorellaceae</taxon>
        <taxon>Chlorella clade</taxon>
        <taxon>Chlorella</taxon>
    </lineage>
</organism>
<reference evidence="3 4" key="1">
    <citation type="journal article" date="2010" name="Plant Cell">
        <title>The Chlorella variabilis NC64A genome reveals adaptation to photosymbiosis, coevolution with viruses, and cryptic sex.</title>
        <authorList>
            <person name="Blanc G."/>
            <person name="Duncan G."/>
            <person name="Agarkova I."/>
            <person name="Borodovsky M."/>
            <person name="Gurnon J."/>
            <person name="Kuo A."/>
            <person name="Lindquist E."/>
            <person name="Lucas S."/>
            <person name="Pangilinan J."/>
            <person name="Polle J."/>
            <person name="Salamov A."/>
            <person name="Terry A."/>
            <person name="Yamada T."/>
            <person name="Dunigan D.D."/>
            <person name="Grigoriev I.V."/>
            <person name="Claverie J.M."/>
            <person name="Van Etten J.L."/>
        </authorList>
    </citation>
    <scope>NUCLEOTIDE SEQUENCE [LARGE SCALE GENOMIC DNA]</scope>
    <source>
        <strain evidence="3 4">NC64A</strain>
    </source>
</reference>
<feature type="region of interest" description="Disordered" evidence="1">
    <location>
        <begin position="82"/>
        <end position="125"/>
    </location>
</feature>
<keyword evidence="4" id="KW-1185">Reference proteome</keyword>
<evidence type="ECO:0000259" key="2">
    <source>
        <dbReference type="Pfam" id="PF05548"/>
    </source>
</evidence>
<dbReference type="OrthoDB" id="540361at2759"/>
<dbReference type="EMBL" id="GL433841">
    <property type="protein sequence ID" value="EFN56502.1"/>
    <property type="molecule type" value="Genomic_DNA"/>
</dbReference>
<accession>E1ZBW8</accession>
<feature type="region of interest" description="Disordered" evidence="1">
    <location>
        <begin position="38"/>
        <end position="62"/>
    </location>
</feature>
<gene>
    <name evidence="3" type="ORF">CHLNCDRAFT_144102</name>
</gene>
<dbReference type="eggNOG" id="ENOG502SQEV">
    <property type="taxonomic scope" value="Eukaryota"/>
</dbReference>
<dbReference type="InterPro" id="IPR008752">
    <property type="entry name" value="Peptidase_M11"/>
</dbReference>
<dbReference type="Proteomes" id="UP000008141">
    <property type="component" value="Unassembled WGS sequence"/>
</dbReference>
<dbReference type="Pfam" id="PF05548">
    <property type="entry name" value="Peptidase_M11"/>
    <property type="match status" value="1"/>
</dbReference>
<feature type="compositionally biased region" description="Basic and acidic residues" evidence="1">
    <location>
        <begin position="82"/>
        <end position="94"/>
    </location>
</feature>
<evidence type="ECO:0000313" key="3">
    <source>
        <dbReference type="EMBL" id="EFN56502.1"/>
    </source>
</evidence>
<evidence type="ECO:0000313" key="4">
    <source>
        <dbReference type="Proteomes" id="UP000008141"/>
    </source>
</evidence>
<dbReference type="InParanoid" id="E1ZBW8"/>
<dbReference type="RefSeq" id="XP_005848604.1">
    <property type="nucleotide sequence ID" value="XM_005848542.1"/>
</dbReference>
<dbReference type="AlphaFoldDB" id="E1ZBW8"/>
<feature type="domain" description="Peptidase M11 gametolysin" evidence="2">
    <location>
        <begin position="192"/>
        <end position="456"/>
    </location>
</feature>
<evidence type="ECO:0000256" key="1">
    <source>
        <dbReference type="SAM" id="MobiDB-lite"/>
    </source>
</evidence>